<reference evidence="3" key="2">
    <citation type="submission" date="2019-09" db="UniProtKB">
        <authorList>
            <consortium name="WormBaseParasite"/>
        </authorList>
    </citation>
    <scope>IDENTIFICATION</scope>
</reference>
<accession>A0A183GLR9</accession>
<evidence type="ECO:0000313" key="3">
    <source>
        <dbReference type="WBParaSite" id="HPBE_0002363901-mRNA-1"/>
    </source>
</evidence>
<dbReference type="WBParaSite" id="HPBE_0002363901-mRNA-1">
    <property type="protein sequence ID" value="HPBE_0002363901-mRNA-1"/>
    <property type="gene ID" value="HPBE_0002363901"/>
</dbReference>
<gene>
    <name evidence="1" type="ORF">HPBE_LOCUS23638</name>
</gene>
<keyword evidence="2" id="KW-1185">Reference proteome</keyword>
<dbReference type="AlphaFoldDB" id="A0A183GLR9"/>
<accession>A0A3P8H0G9</accession>
<reference evidence="1 2" key="1">
    <citation type="submission" date="2018-11" db="EMBL/GenBank/DDBJ databases">
        <authorList>
            <consortium name="Pathogen Informatics"/>
        </authorList>
    </citation>
    <scope>NUCLEOTIDE SEQUENCE [LARGE SCALE GENOMIC DNA]</scope>
</reference>
<name>A0A183GLR9_HELPZ</name>
<protein>
    <submittedName>
        <fullName evidence="1 3">Uncharacterized protein</fullName>
    </submittedName>
</protein>
<organism evidence="2 3">
    <name type="scientific">Heligmosomoides polygyrus</name>
    <name type="common">Parasitic roundworm</name>
    <dbReference type="NCBI Taxonomy" id="6339"/>
    <lineage>
        <taxon>Eukaryota</taxon>
        <taxon>Metazoa</taxon>
        <taxon>Ecdysozoa</taxon>
        <taxon>Nematoda</taxon>
        <taxon>Chromadorea</taxon>
        <taxon>Rhabditida</taxon>
        <taxon>Rhabditina</taxon>
        <taxon>Rhabditomorpha</taxon>
        <taxon>Strongyloidea</taxon>
        <taxon>Heligmosomidae</taxon>
        <taxon>Heligmosomoides</taxon>
    </lineage>
</organism>
<proteinExistence type="predicted"/>
<evidence type="ECO:0000313" key="2">
    <source>
        <dbReference type="Proteomes" id="UP000050761"/>
    </source>
</evidence>
<sequence length="107" mass="11902">MDRKMVLNRWRTYFEGVSTIEFGHPSIPSSSPVHGPVQEITVERTYFEGVSTIEFGHPSIPSSSPVHGPVQEITVEEVEAALKKMKPGKSTGPDDLAADILKSKFWY</sequence>
<dbReference type="EMBL" id="UZAH01035294">
    <property type="protein sequence ID" value="VDP40063.1"/>
    <property type="molecule type" value="Genomic_DNA"/>
</dbReference>
<evidence type="ECO:0000313" key="1">
    <source>
        <dbReference type="EMBL" id="VDP40063.1"/>
    </source>
</evidence>
<dbReference type="Proteomes" id="UP000050761">
    <property type="component" value="Unassembled WGS sequence"/>
</dbReference>